<feature type="signal peptide" evidence="1">
    <location>
        <begin position="1"/>
        <end position="25"/>
    </location>
</feature>
<keyword evidence="1" id="KW-0732">Signal</keyword>
<sequence length="281" mass="32680">MEATVAMLHCLLLILLLFLAVVIHTKEEPYCEKRSVDDGEWHSDWCEGDLQLGSERCNIEVRDSCDLTQEQFLEEYARRKTVIIRHPRDNDLFRDGCKRHNLLKNYGSKIIRLSSANTYSYKKVDTTLEHYINHLLNVQPSDTLGNETWYWFGDNNHTEWEGLFSLYQLPAFHLPGHEPAMSFGLAASGTGVPFHFHGPGFAEVIFGRKRWFLYPPDHVPAWDPDKSTRSWLEEEYPNLSEDSKPLECTLRPGELIYFPDRWWHATLNTQTSVFVSTFLSP</sequence>
<evidence type="ECO:0000313" key="3">
    <source>
        <dbReference type="Proteomes" id="UP000695022"/>
    </source>
</evidence>
<accession>A0ABM1DU99</accession>
<dbReference type="Pfam" id="PF13621">
    <property type="entry name" value="Cupin_8"/>
    <property type="match status" value="1"/>
</dbReference>
<dbReference type="RefSeq" id="XP_014663520.1">
    <property type="nucleotide sequence ID" value="XM_014808034.1"/>
</dbReference>
<feature type="domain" description="JmjC" evidence="2">
    <location>
        <begin position="146"/>
        <end position="281"/>
    </location>
</feature>
<organism evidence="3 4">
    <name type="scientific">Priapulus caudatus</name>
    <name type="common">Priapulid worm</name>
    <dbReference type="NCBI Taxonomy" id="37621"/>
    <lineage>
        <taxon>Eukaryota</taxon>
        <taxon>Metazoa</taxon>
        <taxon>Ecdysozoa</taxon>
        <taxon>Scalidophora</taxon>
        <taxon>Priapulida</taxon>
        <taxon>Priapulimorpha</taxon>
        <taxon>Priapulimorphida</taxon>
        <taxon>Priapulidae</taxon>
        <taxon>Priapulus</taxon>
    </lineage>
</organism>
<dbReference type="GeneID" id="106806172"/>
<dbReference type="Proteomes" id="UP000695022">
    <property type="component" value="Unplaced"/>
</dbReference>
<evidence type="ECO:0000313" key="4">
    <source>
        <dbReference type="RefSeq" id="XP_014663520.1"/>
    </source>
</evidence>
<reference evidence="4" key="1">
    <citation type="submission" date="2025-08" db="UniProtKB">
        <authorList>
            <consortium name="RefSeq"/>
        </authorList>
    </citation>
    <scope>IDENTIFICATION</scope>
</reference>
<evidence type="ECO:0000259" key="2">
    <source>
        <dbReference type="PROSITE" id="PS51184"/>
    </source>
</evidence>
<protein>
    <submittedName>
        <fullName evidence="4">JmjC domain-containing protein 8-like</fullName>
    </submittedName>
</protein>
<dbReference type="PROSITE" id="PS51184">
    <property type="entry name" value="JMJC"/>
    <property type="match status" value="1"/>
</dbReference>
<feature type="chain" id="PRO_5046646439" evidence="1">
    <location>
        <begin position="26"/>
        <end position="281"/>
    </location>
</feature>
<dbReference type="SUPFAM" id="SSF51197">
    <property type="entry name" value="Clavaminate synthase-like"/>
    <property type="match status" value="1"/>
</dbReference>
<gene>
    <name evidence="4" type="primary">LOC106806172</name>
</gene>
<dbReference type="PANTHER" id="PTHR12480">
    <property type="entry name" value="ARGININE DEMETHYLASE AND LYSYL-HYDROXYLASE JMJD"/>
    <property type="match status" value="1"/>
</dbReference>
<evidence type="ECO:0000256" key="1">
    <source>
        <dbReference type="SAM" id="SignalP"/>
    </source>
</evidence>
<name>A0ABM1DU99_PRICU</name>
<dbReference type="Gene3D" id="2.60.120.650">
    <property type="entry name" value="Cupin"/>
    <property type="match status" value="1"/>
</dbReference>
<proteinExistence type="predicted"/>
<dbReference type="PANTHER" id="PTHR12480:SF21">
    <property type="entry name" value="JMJC DOMAIN-CONTAINING PROTEIN 8"/>
    <property type="match status" value="1"/>
</dbReference>
<keyword evidence="3" id="KW-1185">Reference proteome</keyword>
<dbReference type="InterPro" id="IPR041667">
    <property type="entry name" value="Cupin_8"/>
</dbReference>
<dbReference type="InterPro" id="IPR003347">
    <property type="entry name" value="JmjC_dom"/>
</dbReference>
<dbReference type="InterPro" id="IPR050910">
    <property type="entry name" value="JMJD6_ArgDemeth/LysHydrox"/>
</dbReference>